<dbReference type="PANTHER" id="PTHR11040:SF44">
    <property type="entry name" value="PROTEIN ZNTC-RELATED"/>
    <property type="match status" value="1"/>
</dbReference>
<dbReference type="Proteomes" id="UP001303601">
    <property type="component" value="Chromosome"/>
</dbReference>
<feature type="transmembrane region" description="Helical" evidence="5">
    <location>
        <begin position="50"/>
        <end position="69"/>
    </location>
</feature>
<sequence length="309" mass="35348">MFIKESLIDNLYLRIFANLIIYVLIILAVPVLLQLFLSIFKTKISDKKSIYLYAFSTGMFLMIGSIGFMQEAFLNLRWIHSLGISEFQYNAWLALIIGSSSLLGLIIVILGRYIFVKISKKTNIHIHSDHSEHGHSDHLISIKDIDNPKAAWMAIIMLMSHRIIDGVFLGYGVFALTYSSTDYKAIIPLLITFNIHIILEVIIVYYRQIQYGQKKWKAILYNLLTIALIIPFMFLGAFLGKEIRDSRWILPVLYALAGSIIIFMAVFELIPEFIHVRNQNPKTLYMTFAIFAAAIVITIIILSFHGHIA</sequence>
<name>A0ABZ0PA34_9BACT</name>
<dbReference type="EMBL" id="CP137845">
    <property type="protein sequence ID" value="WPB53730.1"/>
    <property type="molecule type" value="Genomic_DNA"/>
</dbReference>
<dbReference type="Pfam" id="PF02535">
    <property type="entry name" value="Zip"/>
    <property type="match status" value="1"/>
</dbReference>
<proteinExistence type="predicted"/>
<evidence type="ECO:0000256" key="3">
    <source>
        <dbReference type="ARBA" id="ARBA00022989"/>
    </source>
</evidence>
<evidence type="ECO:0000256" key="5">
    <source>
        <dbReference type="SAM" id="Phobius"/>
    </source>
</evidence>
<evidence type="ECO:0000256" key="2">
    <source>
        <dbReference type="ARBA" id="ARBA00022692"/>
    </source>
</evidence>
<evidence type="ECO:0000313" key="7">
    <source>
        <dbReference type="Proteomes" id="UP001303601"/>
    </source>
</evidence>
<reference evidence="6" key="1">
    <citation type="submission" date="2023-11" db="EMBL/GenBank/DDBJ databases">
        <title>Completed genome sequence of Mycoplasma equirhinis type strain M432/72.</title>
        <authorList>
            <person name="Spergser J."/>
        </authorList>
    </citation>
    <scope>NUCLEOTIDE SEQUENCE [LARGE SCALE GENOMIC DNA]</scope>
    <source>
        <strain evidence="6">M432/72</strain>
    </source>
</reference>
<dbReference type="InterPro" id="IPR003689">
    <property type="entry name" value="ZIP"/>
</dbReference>
<organism evidence="6 7">
    <name type="scientific">Metamycoplasma equirhinis</name>
    <dbReference type="NCBI Taxonomy" id="92402"/>
    <lineage>
        <taxon>Bacteria</taxon>
        <taxon>Bacillati</taxon>
        <taxon>Mycoplasmatota</taxon>
        <taxon>Mycoplasmoidales</taxon>
        <taxon>Metamycoplasmataceae</taxon>
        <taxon>Metamycoplasma</taxon>
    </lineage>
</organism>
<feature type="transmembrane region" description="Helical" evidence="5">
    <location>
        <begin position="252"/>
        <end position="271"/>
    </location>
</feature>
<feature type="transmembrane region" description="Helical" evidence="5">
    <location>
        <begin position="15"/>
        <end position="38"/>
    </location>
</feature>
<protein>
    <submittedName>
        <fullName evidence="6">ZIP family metal transporter</fullName>
    </submittedName>
</protein>
<keyword evidence="7" id="KW-1185">Reference proteome</keyword>
<evidence type="ECO:0000256" key="1">
    <source>
        <dbReference type="ARBA" id="ARBA00004141"/>
    </source>
</evidence>
<feature type="transmembrane region" description="Helical" evidence="5">
    <location>
        <begin position="186"/>
        <end position="206"/>
    </location>
</feature>
<keyword evidence="4 5" id="KW-0472">Membrane</keyword>
<dbReference type="GeneID" id="94493632"/>
<feature type="transmembrane region" description="Helical" evidence="5">
    <location>
        <begin position="283"/>
        <end position="304"/>
    </location>
</feature>
<dbReference type="PANTHER" id="PTHR11040">
    <property type="entry name" value="ZINC/IRON TRANSPORTER"/>
    <property type="match status" value="1"/>
</dbReference>
<gene>
    <name evidence="6" type="ORF">R9B83_01935</name>
</gene>
<keyword evidence="2 5" id="KW-0812">Transmembrane</keyword>
<dbReference type="RefSeq" id="WP_140031482.1">
    <property type="nucleotide sequence ID" value="NZ_AP027305.1"/>
</dbReference>
<feature type="transmembrane region" description="Helical" evidence="5">
    <location>
        <begin position="89"/>
        <end position="115"/>
    </location>
</feature>
<evidence type="ECO:0000256" key="4">
    <source>
        <dbReference type="ARBA" id="ARBA00023136"/>
    </source>
</evidence>
<comment type="subcellular location">
    <subcellularLocation>
        <location evidence="1">Membrane</location>
        <topology evidence="1">Multi-pass membrane protein</topology>
    </subcellularLocation>
</comment>
<accession>A0ABZ0PA34</accession>
<feature type="transmembrane region" description="Helical" evidence="5">
    <location>
        <begin position="218"/>
        <end position="240"/>
    </location>
</feature>
<evidence type="ECO:0000313" key="6">
    <source>
        <dbReference type="EMBL" id="WPB53730.1"/>
    </source>
</evidence>
<keyword evidence="3 5" id="KW-1133">Transmembrane helix</keyword>
<feature type="transmembrane region" description="Helical" evidence="5">
    <location>
        <begin position="150"/>
        <end position="174"/>
    </location>
</feature>